<feature type="region of interest" description="Disordered" evidence="1">
    <location>
        <begin position="167"/>
        <end position="205"/>
    </location>
</feature>
<proteinExistence type="predicted"/>
<dbReference type="RefSeq" id="XP_040625716.1">
    <property type="nucleotide sequence ID" value="XM_040769108.1"/>
</dbReference>
<organism evidence="2 3">
    <name type="scientific">Dacryopinax primogenitus (strain DJM 731)</name>
    <name type="common">Brown rot fungus</name>
    <dbReference type="NCBI Taxonomy" id="1858805"/>
    <lineage>
        <taxon>Eukaryota</taxon>
        <taxon>Fungi</taxon>
        <taxon>Dikarya</taxon>
        <taxon>Basidiomycota</taxon>
        <taxon>Agaricomycotina</taxon>
        <taxon>Dacrymycetes</taxon>
        <taxon>Dacrymycetales</taxon>
        <taxon>Dacrymycetaceae</taxon>
        <taxon>Dacryopinax</taxon>
    </lineage>
</organism>
<protein>
    <submittedName>
        <fullName evidence="2">Uncharacterized protein</fullName>
    </submittedName>
</protein>
<feature type="compositionally biased region" description="Basic and acidic residues" evidence="1">
    <location>
        <begin position="186"/>
        <end position="205"/>
    </location>
</feature>
<evidence type="ECO:0000313" key="2">
    <source>
        <dbReference type="EMBL" id="EJT98818.1"/>
    </source>
</evidence>
<evidence type="ECO:0000313" key="3">
    <source>
        <dbReference type="Proteomes" id="UP000030653"/>
    </source>
</evidence>
<dbReference type="Proteomes" id="UP000030653">
    <property type="component" value="Unassembled WGS sequence"/>
</dbReference>
<dbReference type="GeneID" id="63684170"/>
<dbReference type="HOGENOM" id="CLU_1337479_0_0_1"/>
<keyword evidence="3" id="KW-1185">Reference proteome</keyword>
<reference evidence="2 3" key="1">
    <citation type="journal article" date="2012" name="Science">
        <title>The Paleozoic origin of enzymatic lignin decomposition reconstructed from 31 fungal genomes.</title>
        <authorList>
            <person name="Floudas D."/>
            <person name="Binder M."/>
            <person name="Riley R."/>
            <person name="Barry K."/>
            <person name="Blanchette R.A."/>
            <person name="Henrissat B."/>
            <person name="Martinez A.T."/>
            <person name="Otillar R."/>
            <person name="Spatafora J.W."/>
            <person name="Yadav J.S."/>
            <person name="Aerts A."/>
            <person name="Benoit I."/>
            <person name="Boyd A."/>
            <person name="Carlson A."/>
            <person name="Copeland A."/>
            <person name="Coutinho P.M."/>
            <person name="de Vries R.P."/>
            <person name="Ferreira P."/>
            <person name="Findley K."/>
            <person name="Foster B."/>
            <person name="Gaskell J."/>
            <person name="Glotzer D."/>
            <person name="Gorecki P."/>
            <person name="Heitman J."/>
            <person name="Hesse C."/>
            <person name="Hori C."/>
            <person name="Igarashi K."/>
            <person name="Jurgens J.A."/>
            <person name="Kallen N."/>
            <person name="Kersten P."/>
            <person name="Kohler A."/>
            <person name="Kuees U."/>
            <person name="Kumar T.K.A."/>
            <person name="Kuo A."/>
            <person name="LaButti K."/>
            <person name="Larrondo L.F."/>
            <person name="Lindquist E."/>
            <person name="Ling A."/>
            <person name="Lombard V."/>
            <person name="Lucas S."/>
            <person name="Lundell T."/>
            <person name="Martin R."/>
            <person name="McLaughlin D.J."/>
            <person name="Morgenstern I."/>
            <person name="Morin E."/>
            <person name="Murat C."/>
            <person name="Nagy L.G."/>
            <person name="Nolan M."/>
            <person name="Ohm R.A."/>
            <person name="Patyshakuliyeva A."/>
            <person name="Rokas A."/>
            <person name="Ruiz-Duenas F.J."/>
            <person name="Sabat G."/>
            <person name="Salamov A."/>
            <person name="Samejima M."/>
            <person name="Schmutz J."/>
            <person name="Slot J.C."/>
            <person name="St John F."/>
            <person name="Stenlid J."/>
            <person name="Sun H."/>
            <person name="Sun S."/>
            <person name="Syed K."/>
            <person name="Tsang A."/>
            <person name="Wiebenga A."/>
            <person name="Young D."/>
            <person name="Pisabarro A."/>
            <person name="Eastwood D.C."/>
            <person name="Martin F."/>
            <person name="Cullen D."/>
            <person name="Grigoriev I.V."/>
            <person name="Hibbett D.S."/>
        </authorList>
    </citation>
    <scope>NUCLEOTIDE SEQUENCE [LARGE SCALE GENOMIC DNA]</scope>
    <source>
        <strain evidence="2 3">DJM-731 SS1</strain>
    </source>
</reference>
<dbReference type="EMBL" id="JH795872">
    <property type="protein sequence ID" value="EJT98818.1"/>
    <property type="molecule type" value="Genomic_DNA"/>
</dbReference>
<sequence>MQPFMINHGRLDYENAPSKAAQSLQRRSHNTLTTITPALPSYLKRSTSSLLLPLHFITMPTLKFLLAVLSFSVLATSLPVHTNGSRRLALRNADLEERSTAFGLKYPKTSWLAPLTTLTPTLKLGNMRTSAGGVTIRKWIDTQHTEGQSFTCPACKSPTTTLITTVKKKDSMSSARKTMPKKAKGKRDLEDVESKSEFEMRDFAN</sequence>
<evidence type="ECO:0000256" key="1">
    <source>
        <dbReference type="SAM" id="MobiDB-lite"/>
    </source>
</evidence>
<name>M5FSG9_DACPD</name>
<accession>M5FSG9</accession>
<dbReference type="AlphaFoldDB" id="M5FSG9"/>
<gene>
    <name evidence="2" type="ORF">DACRYDRAFT_110707</name>
</gene>